<sequence>MGWFWIIFIGIFTGTFGSVLPGILNTSILQMTAQQGKASALKFIGGALLIIFFQTFLSVYFARFINKNPYVSDIINEIGIVVFVALAIYFFCKKKKSTQTEISQTKIRKIMSQPFFYGVVLAILNIFTILFYVFLSLSLRENNLFDFSPSSILSLSVGVTTGAYFAFSLYLWLGQQKKVNDLYVVQKIYPILGFLSLIIAGVNAVKVFR</sequence>
<evidence type="ECO:0008006" key="4">
    <source>
        <dbReference type="Google" id="ProtNLM"/>
    </source>
</evidence>
<dbReference type="Proteomes" id="UP000231960">
    <property type="component" value="Unassembled WGS sequence"/>
</dbReference>
<dbReference type="OrthoDB" id="1451945at2"/>
<reference evidence="2 3" key="1">
    <citation type="submission" date="2017-06" db="EMBL/GenBank/DDBJ databases">
        <title>Description of Avrilella dinanensis gen. nov. sp. nov.</title>
        <authorList>
            <person name="Leyer C."/>
            <person name="Sassi M."/>
            <person name="Minet J."/>
            <person name="Kayal S."/>
            <person name="Cattoir V."/>
        </authorList>
    </citation>
    <scope>NUCLEOTIDE SEQUENCE [LARGE SCALE GENOMIC DNA]</scope>
    <source>
        <strain evidence="2 3">UR159</strain>
    </source>
</reference>
<dbReference type="RefSeq" id="WP_100677284.1">
    <property type="nucleotide sequence ID" value="NZ_NIPO01000001.1"/>
</dbReference>
<feature type="transmembrane region" description="Helical" evidence="1">
    <location>
        <begin position="151"/>
        <end position="172"/>
    </location>
</feature>
<name>A0A2M9R4B2_9FLAO</name>
<feature type="transmembrane region" description="Helical" evidence="1">
    <location>
        <begin position="40"/>
        <end position="62"/>
    </location>
</feature>
<feature type="transmembrane region" description="Helical" evidence="1">
    <location>
        <begin position="74"/>
        <end position="92"/>
    </location>
</feature>
<evidence type="ECO:0000313" key="3">
    <source>
        <dbReference type="Proteomes" id="UP000231960"/>
    </source>
</evidence>
<protein>
    <recommendedName>
        <fullName evidence="4">Lysine transporter LysE</fullName>
    </recommendedName>
</protein>
<evidence type="ECO:0000313" key="2">
    <source>
        <dbReference type="EMBL" id="PJR03716.1"/>
    </source>
</evidence>
<accession>A0A2M9R4B2</accession>
<dbReference type="AlphaFoldDB" id="A0A2M9R4B2"/>
<evidence type="ECO:0000256" key="1">
    <source>
        <dbReference type="SAM" id="Phobius"/>
    </source>
</evidence>
<gene>
    <name evidence="2" type="ORF">CDL10_03645</name>
</gene>
<keyword evidence="3" id="KW-1185">Reference proteome</keyword>
<keyword evidence="1" id="KW-1133">Transmembrane helix</keyword>
<proteinExistence type="predicted"/>
<keyword evidence="1" id="KW-0812">Transmembrane</keyword>
<organism evidence="2 3">
    <name type="scientific">Avrilella dinanensis</name>
    <dbReference type="NCBI Taxonomy" id="2008672"/>
    <lineage>
        <taxon>Bacteria</taxon>
        <taxon>Pseudomonadati</taxon>
        <taxon>Bacteroidota</taxon>
        <taxon>Flavobacteriia</taxon>
        <taxon>Flavobacteriales</taxon>
        <taxon>Flavobacteriaceae</taxon>
        <taxon>Avrilella</taxon>
    </lineage>
</organism>
<feature type="transmembrane region" description="Helical" evidence="1">
    <location>
        <begin position="184"/>
        <end position="205"/>
    </location>
</feature>
<keyword evidence="1" id="KW-0472">Membrane</keyword>
<feature type="transmembrane region" description="Helical" evidence="1">
    <location>
        <begin position="6"/>
        <end position="28"/>
    </location>
</feature>
<dbReference type="EMBL" id="NIPO01000001">
    <property type="protein sequence ID" value="PJR03716.1"/>
    <property type="molecule type" value="Genomic_DNA"/>
</dbReference>
<feature type="transmembrane region" description="Helical" evidence="1">
    <location>
        <begin position="115"/>
        <end position="139"/>
    </location>
</feature>
<comment type="caution">
    <text evidence="2">The sequence shown here is derived from an EMBL/GenBank/DDBJ whole genome shotgun (WGS) entry which is preliminary data.</text>
</comment>